<dbReference type="Proteomes" id="UP000599109">
    <property type="component" value="Unassembled WGS sequence"/>
</dbReference>
<evidence type="ECO:0000313" key="2">
    <source>
        <dbReference type="Proteomes" id="UP000599109"/>
    </source>
</evidence>
<sequence>MTTTTYTVKTRDLGGSTSRNYKTRKAAIARFEEMLGYSMAAAIEEAFYTLPADQQPTPDTVKRVQGVSHHGTAVIFVANEHPDV</sequence>
<proteinExistence type="predicted"/>
<reference evidence="1 2" key="1">
    <citation type="journal article" date="2017" name="Int. J. Syst. Evol. Microbiol.">
        <title>Ramlibacter monticola sp. nov., isolated from forest soil.</title>
        <authorList>
            <person name="Chaudhary D.K."/>
            <person name="Kim J."/>
        </authorList>
    </citation>
    <scope>NUCLEOTIDE SEQUENCE [LARGE SCALE GENOMIC DNA]</scope>
    <source>
        <strain evidence="1 2">KACC 19175</strain>
    </source>
</reference>
<comment type="caution">
    <text evidence="1">The sequence shown here is derived from an EMBL/GenBank/DDBJ whole genome shotgun (WGS) entry which is preliminary data.</text>
</comment>
<organism evidence="1 2">
    <name type="scientific">Ramlibacter monticola</name>
    <dbReference type="NCBI Taxonomy" id="1926872"/>
    <lineage>
        <taxon>Bacteria</taxon>
        <taxon>Pseudomonadati</taxon>
        <taxon>Pseudomonadota</taxon>
        <taxon>Betaproteobacteria</taxon>
        <taxon>Burkholderiales</taxon>
        <taxon>Comamonadaceae</taxon>
        <taxon>Ramlibacter</taxon>
    </lineage>
</organism>
<protein>
    <submittedName>
        <fullName evidence="1">Uncharacterized protein</fullName>
    </submittedName>
</protein>
<dbReference type="EMBL" id="JAEQNE010000008">
    <property type="protein sequence ID" value="MBL0394332.1"/>
    <property type="molecule type" value="Genomic_DNA"/>
</dbReference>
<gene>
    <name evidence="1" type="ORF">JJ685_24545</name>
</gene>
<dbReference type="RefSeq" id="WP_201677009.1">
    <property type="nucleotide sequence ID" value="NZ_JAEQNE010000008.1"/>
</dbReference>
<keyword evidence="2" id="KW-1185">Reference proteome</keyword>
<name>A0A936Z4R1_9BURK</name>
<evidence type="ECO:0000313" key="1">
    <source>
        <dbReference type="EMBL" id="MBL0394332.1"/>
    </source>
</evidence>
<dbReference type="AlphaFoldDB" id="A0A936Z4R1"/>
<accession>A0A936Z4R1</accession>